<gene>
    <name evidence="6" type="ORF">CLV25_107167</name>
</gene>
<comment type="similarity">
    <text evidence="4">Belongs to the Cob(I)alamin adenosyltransferase family.</text>
</comment>
<accession>A0A4R2EFL4</accession>
<keyword evidence="3 4" id="KW-0067">ATP-binding</keyword>
<dbReference type="GO" id="GO:0008817">
    <property type="term" value="F:corrinoid adenosyltransferase activity"/>
    <property type="evidence" value="ECO:0007669"/>
    <property type="project" value="UniProtKB-UniRule"/>
</dbReference>
<dbReference type="InterPro" id="IPR029499">
    <property type="entry name" value="PduO-typ"/>
</dbReference>
<comment type="caution">
    <text evidence="6">The sequence shown here is derived from an EMBL/GenBank/DDBJ whole genome shotgun (WGS) entry which is preliminary data.</text>
</comment>
<reference evidence="6 7" key="1">
    <citation type="submission" date="2019-03" db="EMBL/GenBank/DDBJ databases">
        <title>Genomic Encyclopedia of Archaeal and Bacterial Type Strains, Phase II (KMG-II): from individual species to whole genera.</title>
        <authorList>
            <person name="Goeker M."/>
        </authorList>
    </citation>
    <scope>NUCLEOTIDE SEQUENCE [LARGE SCALE GENOMIC DNA]</scope>
    <source>
        <strain evidence="6 7">RL-C</strain>
    </source>
</reference>
<dbReference type="InterPro" id="IPR036451">
    <property type="entry name" value="CblAdoTrfase-like_sf"/>
</dbReference>
<protein>
    <recommendedName>
        <fullName evidence="4">Corrinoid adenosyltransferase</fullName>
        <ecNumber evidence="4">2.5.1.17</ecNumber>
    </recommendedName>
    <alternativeName>
        <fullName evidence="4">Cob(II)alamin adenosyltransferase</fullName>
    </alternativeName>
    <alternativeName>
        <fullName evidence="4">Cob(II)yrinic acid a,c-diamide adenosyltransferase</fullName>
    </alternativeName>
    <alternativeName>
        <fullName evidence="4">Cobinamide/cobalamin adenosyltransferase</fullName>
    </alternativeName>
</protein>
<evidence type="ECO:0000256" key="1">
    <source>
        <dbReference type="ARBA" id="ARBA00022679"/>
    </source>
</evidence>
<dbReference type="EC" id="2.5.1.17" evidence="4"/>
<dbReference type="OrthoDB" id="9778896at2"/>
<evidence type="ECO:0000256" key="3">
    <source>
        <dbReference type="ARBA" id="ARBA00022840"/>
    </source>
</evidence>
<proteinExistence type="inferred from homology"/>
<keyword evidence="1 4" id="KW-0808">Transferase</keyword>
<dbReference type="EMBL" id="SLWB01000007">
    <property type="protein sequence ID" value="TCN67708.1"/>
    <property type="molecule type" value="Genomic_DNA"/>
</dbReference>
<comment type="pathway">
    <text evidence="4">Cofactor biosynthesis; adenosylcobalamin biosynthesis; adenosylcobalamin from cob(II)yrinate a,c-diamide: step 2/7.</text>
</comment>
<feature type="domain" description="Cobalamin adenosyltransferase-like" evidence="5">
    <location>
        <begin position="3"/>
        <end position="167"/>
    </location>
</feature>
<dbReference type="Gene3D" id="1.20.1200.10">
    <property type="entry name" value="Cobalamin adenosyltransferase-like"/>
    <property type="match status" value="1"/>
</dbReference>
<dbReference type="InterPro" id="IPR016030">
    <property type="entry name" value="CblAdoTrfase-like"/>
</dbReference>
<evidence type="ECO:0000256" key="2">
    <source>
        <dbReference type="ARBA" id="ARBA00022741"/>
    </source>
</evidence>
<name>A0A4R2EFL4_9BACT</name>
<dbReference type="AlphaFoldDB" id="A0A4R2EFL4"/>
<evidence type="ECO:0000256" key="4">
    <source>
        <dbReference type="RuleBase" id="RU366026"/>
    </source>
</evidence>
<organism evidence="6 7">
    <name type="scientific">Acetobacteroides hydrogenigenes</name>
    <dbReference type="NCBI Taxonomy" id="979970"/>
    <lineage>
        <taxon>Bacteria</taxon>
        <taxon>Pseudomonadati</taxon>
        <taxon>Bacteroidota</taxon>
        <taxon>Bacteroidia</taxon>
        <taxon>Bacteroidales</taxon>
        <taxon>Rikenellaceae</taxon>
        <taxon>Acetobacteroides</taxon>
    </lineage>
</organism>
<dbReference type="GO" id="GO:0009236">
    <property type="term" value="P:cobalamin biosynthetic process"/>
    <property type="evidence" value="ECO:0007669"/>
    <property type="project" value="UniProtKB-UniRule"/>
</dbReference>
<dbReference type="PANTHER" id="PTHR12213">
    <property type="entry name" value="CORRINOID ADENOSYLTRANSFERASE"/>
    <property type="match status" value="1"/>
</dbReference>
<dbReference type="UniPathway" id="UPA00148">
    <property type="reaction ID" value="UER00233"/>
</dbReference>
<keyword evidence="7" id="KW-1185">Reference proteome</keyword>
<evidence type="ECO:0000313" key="7">
    <source>
        <dbReference type="Proteomes" id="UP000294830"/>
    </source>
</evidence>
<dbReference type="SUPFAM" id="SSF89028">
    <property type="entry name" value="Cobalamin adenosyltransferase-like"/>
    <property type="match status" value="1"/>
</dbReference>
<comment type="catalytic activity">
    <reaction evidence="4">
        <text>2 cob(II)yrinate a,c diamide + reduced [electron-transfer flavoprotein] + 2 ATP = 2 adenosylcob(III)yrinate a,c-diamide + 2 triphosphate + oxidized [electron-transfer flavoprotein] + 3 H(+)</text>
        <dbReference type="Rhea" id="RHEA:11528"/>
        <dbReference type="Rhea" id="RHEA-COMP:10685"/>
        <dbReference type="Rhea" id="RHEA-COMP:10686"/>
        <dbReference type="ChEBI" id="CHEBI:15378"/>
        <dbReference type="ChEBI" id="CHEBI:18036"/>
        <dbReference type="ChEBI" id="CHEBI:30616"/>
        <dbReference type="ChEBI" id="CHEBI:57692"/>
        <dbReference type="ChEBI" id="CHEBI:58307"/>
        <dbReference type="ChEBI" id="CHEBI:58503"/>
        <dbReference type="ChEBI" id="CHEBI:58537"/>
        <dbReference type="EC" id="2.5.1.17"/>
    </reaction>
</comment>
<dbReference type="GO" id="GO:0005524">
    <property type="term" value="F:ATP binding"/>
    <property type="evidence" value="ECO:0007669"/>
    <property type="project" value="UniProtKB-UniRule"/>
</dbReference>
<dbReference type="RefSeq" id="WP_131839337.1">
    <property type="nucleotide sequence ID" value="NZ_SLWB01000007.1"/>
</dbReference>
<evidence type="ECO:0000313" key="6">
    <source>
        <dbReference type="EMBL" id="TCN67708.1"/>
    </source>
</evidence>
<keyword evidence="2 4" id="KW-0547">Nucleotide-binding</keyword>
<dbReference type="NCBIfam" id="TIGR00636">
    <property type="entry name" value="PduO_Nterm"/>
    <property type="match status" value="1"/>
</dbReference>
<evidence type="ECO:0000259" key="5">
    <source>
        <dbReference type="Pfam" id="PF01923"/>
    </source>
</evidence>
<comment type="catalytic activity">
    <reaction evidence="4">
        <text>2 cob(II)alamin + reduced [electron-transfer flavoprotein] + 2 ATP = 2 adenosylcob(III)alamin + 2 triphosphate + oxidized [electron-transfer flavoprotein] + 3 H(+)</text>
        <dbReference type="Rhea" id="RHEA:28671"/>
        <dbReference type="Rhea" id="RHEA-COMP:10685"/>
        <dbReference type="Rhea" id="RHEA-COMP:10686"/>
        <dbReference type="ChEBI" id="CHEBI:15378"/>
        <dbReference type="ChEBI" id="CHEBI:16304"/>
        <dbReference type="ChEBI" id="CHEBI:18036"/>
        <dbReference type="ChEBI" id="CHEBI:18408"/>
        <dbReference type="ChEBI" id="CHEBI:30616"/>
        <dbReference type="ChEBI" id="CHEBI:57692"/>
        <dbReference type="ChEBI" id="CHEBI:58307"/>
        <dbReference type="EC" id="2.5.1.17"/>
    </reaction>
</comment>
<sequence>MKIYTKTGDKGTTSLATGTRVPKTNPRIEAYGTVDELTSYVALVRDLYDKEEVKDTLLEILDRLMTIGGILSFDVIDPTYKIPHLKDEDFTYIEGKIDAYTAEIPPLRAFVIPGGTALSSHCHVARSICRRAERYTLRLAEQSDVPESCIRYLNRLSDFLFVLARKAIKDANASEIVWKPRVE</sequence>
<dbReference type="Pfam" id="PF01923">
    <property type="entry name" value="Cob_adeno_trans"/>
    <property type="match status" value="1"/>
</dbReference>
<dbReference type="PANTHER" id="PTHR12213:SF0">
    <property type="entry name" value="CORRINOID ADENOSYLTRANSFERASE MMAB"/>
    <property type="match status" value="1"/>
</dbReference>
<dbReference type="Proteomes" id="UP000294830">
    <property type="component" value="Unassembled WGS sequence"/>
</dbReference>
<keyword evidence="4" id="KW-0169">Cobalamin biosynthesis</keyword>